<dbReference type="HOGENOM" id="CLU_3156627_0_0_3"/>
<name>A8G6L7_PROM2</name>
<evidence type="ECO:0000313" key="2">
    <source>
        <dbReference type="Proteomes" id="UP000002014"/>
    </source>
</evidence>
<dbReference type="EMBL" id="CP000825">
    <property type="protein sequence ID" value="ABV51248.1"/>
    <property type="molecule type" value="Genomic_DNA"/>
</dbReference>
<reference evidence="1 2" key="1">
    <citation type="journal article" date="2007" name="PLoS Genet.">
        <title>Patterns and implications of gene gain and loss in the evolution of Prochlorococcus.</title>
        <authorList>
            <person name="Kettler G.C."/>
            <person name="Martiny A.C."/>
            <person name="Huang K."/>
            <person name="Zucker J."/>
            <person name="Coleman M.L."/>
            <person name="Rodrigue S."/>
            <person name="Chen F."/>
            <person name="Lapidus A."/>
            <person name="Ferriera S."/>
            <person name="Johnson J."/>
            <person name="Steglich C."/>
            <person name="Church G.M."/>
            <person name="Richardson P."/>
            <person name="Chisholm S.W."/>
        </authorList>
    </citation>
    <scope>NUCLEOTIDE SEQUENCE [LARGE SCALE GENOMIC DNA]</scope>
    <source>
        <strain evidence="1 2">MIT 9215</strain>
    </source>
</reference>
<dbReference type="Proteomes" id="UP000002014">
    <property type="component" value="Chromosome"/>
</dbReference>
<proteinExistence type="predicted"/>
<evidence type="ECO:0000313" key="1">
    <source>
        <dbReference type="EMBL" id="ABV51248.1"/>
    </source>
</evidence>
<dbReference type="AlphaFoldDB" id="A8G6L7"/>
<sequence>MKLQTQFTVLKKELKNLDYIKKVDSLEETLKKEFVDYPNKKDCLVCCN</sequence>
<dbReference type="RefSeq" id="WP_012008282.1">
    <property type="nucleotide sequence ID" value="NC_009840.1"/>
</dbReference>
<dbReference type="STRING" id="93060.P9215_16351"/>
<organism evidence="1 2">
    <name type="scientific">Prochlorococcus marinus (strain MIT 9215)</name>
    <dbReference type="NCBI Taxonomy" id="93060"/>
    <lineage>
        <taxon>Bacteria</taxon>
        <taxon>Bacillati</taxon>
        <taxon>Cyanobacteriota</taxon>
        <taxon>Cyanophyceae</taxon>
        <taxon>Synechococcales</taxon>
        <taxon>Prochlorococcaceae</taxon>
        <taxon>Prochlorococcus</taxon>
    </lineage>
</organism>
<protein>
    <submittedName>
        <fullName evidence="1">Uncharacterized protein</fullName>
    </submittedName>
</protein>
<accession>A8G6L7</accession>
<dbReference type="KEGG" id="pmh:P9215_16351"/>
<gene>
    <name evidence="1" type="ordered locus">P9215_16351</name>
</gene>